<dbReference type="SUPFAM" id="SSF55186">
    <property type="entry name" value="ThrRS/AlaRS common domain"/>
    <property type="match status" value="1"/>
</dbReference>
<evidence type="ECO:0000313" key="17">
    <source>
        <dbReference type="EMBL" id="TQR17293.1"/>
    </source>
</evidence>
<dbReference type="FunFam" id="3.10.310.40:FF:000001">
    <property type="entry name" value="Alanine--tRNA ligase"/>
    <property type="match status" value="1"/>
</dbReference>
<dbReference type="SMART" id="SM00863">
    <property type="entry name" value="tRNA_SAD"/>
    <property type="match status" value="1"/>
</dbReference>
<dbReference type="GO" id="GO:0002161">
    <property type="term" value="F:aminoacyl-tRNA deacylase activity"/>
    <property type="evidence" value="ECO:0007669"/>
    <property type="project" value="UniProtKB-ARBA"/>
</dbReference>
<dbReference type="GO" id="GO:0005524">
    <property type="term" value="F:ATP binding"/>
    <property type="evidence" value="ECO:0007669"/>
    <property type="project" value="UniProtKB-KW"/>
</dbReference>
<sequence>MTKKLYYENPYIQTFSANILKQEQDFVVLSETAFYPTGGGQPHDTGTLNGIPVANVETIDGEIRHFLAESLPINTKVVEGSIDWDRRFDHMQQHAGQHILSAAFESLFEFQTISFHLGKESATIDLDTTTISEEQLKEAEALANQIILENRPIDTKWVTLEELAQYNLRKATTLKENIRLVIIPDFDYNACGGTHPKATGQVGLIKILQTEKQKRHTRLEFVCGERVITHLHRKQQVLLHLISTLNAPEEKLIDAAKTLLDNGKSVEKQITDLKDKLIHYEAKELLSKTETAVITVTFQNRSIQELQQLAKAVVAESSETICLLVSENENKLQIVAAKGETVERSMKELIANVLPYINGKGGGNEKMAQGGGENTISSELLIKKALFYIQ</sequence>
<gene>
    <name evidence="17" type="ORF">FG383_05920</name>
</gene>
<evidence type="ECO:0000256" key="1">
    <source>
        <dbReference type="ARBA" id="ARBA00001947"/>
    </source>
</evidence>
<evidence type="ECO:0000256" key="15">
    <source>
        <dbReference type="ARBA" id="ARBA00032577"/>
    </source>
</evidence>
<name>A0A544TIM2_9BACI</name>
<feature type="domain" description="Alanyl-transfer RNA synthetases family profile" evidence="16">
    <location>
        <begin position="1"/>
        <end position="233"/>
    </location>
</feature>
<dbReference type="RefSeq" id="WP_142605911.1">
    <property type="nucleotide sequence ID" value="NZ_VDGG01000009.1"/>
</dbReference>
<keyword evidence="13" id="KW-0648">Protein biosynthesis</keyword>
<dbReference type="EC" id="6.1.1.7" evidence="4"/>
<evidence type="ECO:0000256" key="3">
    <source>
        <dbReference type="ARBA" id="ARBA00008226"/>
    </source>
</evidence>
<dbReference type="InterPro" id="IPR009000">
    <property type="entry name" value="Transl_B-barrel_sf"/>
</dbReference>
<evidence type="ECO:0000256" key="5">
    <source>
        <dbReference type="ARBA" id="ARBA00017959"/>
    </source>
</evidence>
<dbReference type="Gene3D" id="3.10.310.40">
    <property type="match status" value="1"/>
</dbReference>
<dbReference type="Gene3D" id="3.30.980.10">
    <property type="entry name" value="Threonyl-trna Synthetase, Chain A, domain 2"/>
    <property type="match status" value="1"/>
</dbReference>
<comment type="similarity">
    <text evidence="3">Belongs to the class-II aminoacyl-tRNA synthetase family.</text>
</comment>
<evidence type="ECO:0000256" key="4">
    <source>
        <dbReference type="ARBA" id="ARBA00013168"/>
    </source>
</evidence>
<evidence type="ECO:0000256" key="8">
    <source>
        <dbReference type="ARBA" id="ARBA00022723"/>
    </source>
</evidence>
<evidence type="ECO:0000256" key="12">
    <source>
        <dbReference type="ARBA" id="ARBA00022884"/>
    </source>
</evidence>
<accession>A0A544TIM2</accession>
<dbReference type="Gene3D" id="2.40.30.130">
    <property type="match status" value="1"/>
</dbReference>
<comment type="cofactor">
    <cofactor evidence="1">
        <name>Zn(2+)</name>
        <dbReference type="ChEBI" id="CHEBI:29105"/>
    </cofactor>
</comment>
<dbReference type="GO" id="GO:0005737">
    <property type="term" value="C:cytoplasm"/>
    <property type="evidence" value="ECO:0007669"/>
    <property type="project" value="UniProtKB-SubCell"/>
</dbReference>
<evidence type="ECO:0000313" key="18">
    <source>
        <dbReference type="Proteomes" id="UP000318937"/>
    </source>
</evidence>
<dbReference type="Pfam" id="PF07973">
    <property type="entry name" value="tRNA_SAD"/>
    <property type="match status" value="1"/>
</dbReference>
<evidence type="ECO:0000256" key="6">
    <source>
        <dbReference type="ARBA" id="ARBA00022555"/>
    </source>
</evidence>
<dbReference type="AlphaFoldDB" id="A0A544TIM2"/>
<keyword evidence="6" id="KW-0820">tRNA-binding</keyword>
<dbReference type="PANTHER" id="PTHR43462">
    <property type="entry name" value="ALANYL-TRNA EDITING PROTEIN"/>
    <property type="match status" value="1"/>
</dbReference>
<dbReference type="GO" id="GO:0004813">
    <property type="term" value="F:alanine-tRNA ligase activity"/>
    <property type="evidence" value="ECO:0007669"/>
    <property type="project" value="UniProtKB-EC"/>
</dbReference>
<proteinExistence type="inferred from homology"/>
<keyword evidence="18" id="KW-1185">Reference proteome</keyword>
<evidence type="ECO:0000256" key="13">
    <source>
        <dbReference type="ARBA" id="ARBA00022917"/>
    </source>
</evidence>
<dbReference type="GO" id="GO:0046872">
    <property type="term" value="F:metal ion binding"/>
    <property type="evidence" value="ECO:0007669"/>
    <property type="project" value="UniProtKB-KW"/>
</dbReference>
<comment type="caution">
    <text evidence="17">The sequence shown here is derived from an EMBL/GenBank/DDBJ whole genome shotgun (WGS) entry which is preliminary data.</text>
</comment>
<dbReference type="InterPro" id="IPR012947">
    <property type="entry name" value="tRNA_SAD"/>
</dbReference>
<keyword evidence="9" id="KW-0547">Nucleotide-binding</keyword>
<evidence type="ECO:0000259" key="16">
    <source>
        <dbReference type="PROSITE" id="PS50860"/>
    </source>
</evidence>
<keyword evidence="8" id="KW-0479">Metal-binding</keyword>
<dbReference type="GO" id="GO:0000049">
    <property type="term" value="F:tRNA binding"/>
    <property type="evidence" value="ECO:0007669"/>
    <property type="project" value="UniProtKB-KW"/>
</dbReference>
<organism evidence="17 18">
    <name type="scientific">Psychrobacillus soli</name>
    <dbReference type="NCBI Taxonomy" id="1543965"/>
    <lineage>
        <taxon>Bacteria</taxon>
        <taxon>Bacillati</taxon>
        <taxon>Bacillota</taxon>
        <taxon>Bacilli</taxon>
        <taxon>Bacillales</taxon>
        <taxon>Bacillaceae</taxon>
        <taxon>Psychrobacillus</taxon>
    </lineage>
</organism>
<dbReference type="GO" id="GO:0006419">
    <property type="term" value="P:alanyl-tRNA aminoacylation"/>
    <property type="evidence" value="ECO:0007669"/>
    <property type="project" value="InterPro"/>
</dbReference>
<dbReference type="SUPFAM" id="SSF50447">
    <property type="entry name" value="Translation proteins"/>
    <property type="match status" value="1"/>
</dbReference>
<dbReference type="Pfam" id="PF01411">
    <property type="entry name" value="tRNA-synt_2c"/>
    <property type="match status" value="1"/>
</dbReference>
<evidence type="ECO:0000256" key="2">
    <source>
        <dbReference type="ARBA" id="ARBA00004496"/>
    </source>
</evidence>
<dbReference type="PANTHER" id="PTHR43462:SF1">
    <property type="entry name" value="ALANYL-TRNA EDITING PROTEIN AARSD1"/>
    <property type="match status" value="1"/>
</dbReference>
<evidence type="ECO:0000256" key="14">
    <source>
        <dbReference type="ARBA" id="ARBA00023146"/>
    </source>
</evidence>
<dbReference type="InterPro" id="IPR051335">
    <property type="entry name" value="Alanyl-tRNA_Editing_Enzymes"/>
</dbReference>
<dbReference type="Proteomes" id="UP000318937">
    <property type="component" value="Unassembled WGS sequence"/>
</dbReference>
<evidence type="ECO:0000256" key="9">
    <source>
        <dbReference type="ARBA" id="ARBA00022741"/>
    </source>
</evidence>
<keyword evidence="14" id="KW-0030">Aminoacyl-tRNA synthetase</keyword>
<dbReference type="OrthoDB" id="9812949at2"/>
<evidence type="ECO:0000256" key="10">
    <source>
        <dbReference type="ARBA" id="ARBA00022833"/>
    </source>
</evidence>
<dbReference type="PROSITE" id="PS50860">
    <property type="entry name" value="AA_TRNA_LIGASE_II_ALA"/>
    <property type="match status" value="1"/>
</dbReference>
<keyword evidence="10" id="KW-0862">Zinc</keyword>
<evidence type="ECO:0000256" key="7">
    <source>
        <dbReference type="ARBA" id="ARBA00022598"/>
    </source>
</evidence>
<keyword evidence="7" id="KW-0436">Ligase</keyword>
<reference evidence="17 18" key="1">
    <citation type="submission" date="2019-05" db="EMBL/GenBank/DDBJ databases">
        <title>Psychrobacillus vulpis sp. nov., a new species isolated from feces of a red fox that inhabits in The Tablas de Daimiel Natural Park, Albacete, Spain.</title>
        <authorList>
            <person name="Rodriguez M."/>
            <person name="Reina J.C."/>
            <person name="Bejar V."/>
            <person name="Llamas I."/>
        </authorList>
    </citation>
    <scope>NUCLEOTIDE SEQUENCE [LARGE SCALE GENOMIC DNA]</scope>
    <source>
        <strain evidence="17 18">NHI-2</strain>
    </source>
</reference>
<keyword evidence="11" id="KW-0067">ATP-binding</keyword>
<keyword evidence="12" id="KW-0694">RNA-binding</keyword>
<evidence type="ECO:0000256" key="11">
    <source>
        <dbReference type="ARBA" id="ARBA00022840"/>
    </source>
</evidence>
<comment type="subcellular location">
    <subcellularLocation>
        <location evidence="2">Cytoplasm</location>
    </subcellularLocation>
</comment>
<protein>
    <recommendedName>
        <fullName evidence="5">Alanine--tRNA ligase</fullName>
        <ecNumber evidence="4">6.1.1.7</ecNumber>
    </recommendedName>
    <alternativeName>
        <fullName evidence="15">Alanyl-tRNA synthetase</fullName>
    </alternativeName>
</protein>
<dbReference type="InterPro" id="IPR018163">
    <property type="entry name" value="Thr/Ala-tRNA-synth_IIc_edit"/>
</dbReference>
<dbReference type="EMBL" id="VDGG01000009">
    <property type="protein sequence ID" value="TQR17293.1"/>
    <property type="molecule type" value="Genomic_DNA"/>
</dbReference>
<dbReference type="InterPro" id="IPR018164">
    <property type="entry name" value="Ala-tRNA-synth_IIc_N"/>
</dbReference>
<dbReference type="InterPro" id="IPR018165">
    <property type="entry name" value="Ala-tRNA-synth_IIc_core"/>
</dbReference>